<feature type="region of interest" description="Disordered" evidence="1">
    <location>
        <begin position="144"/>
        <end position="245"/>
    </location>
</feature>
<dbReference type="Gene3D" id="3.10.350.10">
    <property type="entry name" value="LysM domain"/>
    <property type="match status" value="1"/>
</dbReference>
<feature type="compositionally biased region" description="Low complexity" evidence="1">
    <location>
        <begin position="203"/>
        <end position="216"/>
    </location>
</feature>
<feature type="transmembrane region" description="Helical" evidence="2">
    <location>
        <begin position="21"/>
        <end position="42"/>
    </location>
</feature>
<evidence type="ECO:0000256" key="2">
    <source>
        <dbReference type="SAM" id="Phobius"/>
    </source>
</evidence>
<sequence>MTRDDRRSTHDHTAGRSTPGTRLLLSLAVAAGAATVGALLALTWDGEPGTVEELVVQGLRVVGVATSGWYLVAGLLAAVTLGLEGLGGGWRTGRTLVRRFGPRLVQRLVGASAVAGVSLAALVGPASAVPDDLTVGPVVAAPAATAPDPTSTDPVTPVHVPPVAVGGATPEISRPTAPVDRPAAVVPVDDPSPAPSLKGRVLADPGTPDDTTAPAPASAPTPASPAPAPAPPPAAGEEPPPATAIDGSAAEAMYTVVAGDSLWRIAQDWAGPDGPTGWQDWYDANRDVVGPDPDLIHPGAQLRAPAGATPAATASPETPTHD</sequence>
<dbReference type="PANTHER" id="PTHR34700">
    <property type="entry name" value="POTASSIUM BINDING PROTEIN KBP"/>
    <property type="match status" value="1"/>
</dbReference>
<dbReference type="InterPro" id="IPR018392">
    <property type="entry name" value="LysM"/>
</dbReference>
<dbReference type="PROSITE" id="PS51782">
    <property type="entry name" value="LYSM"/>
    <property type="match status" value="1"/>
</dbReference>
<keyword evidence="2" id="KW-0472">Membrane</keyword>
<proteinExistence type="predicted"/>
<feature type="compositionally biased region" description="Low complexity" evidence="1">
    <location>
        <begin position="144"/>
        <end position="191"/>
    </location>
</feature>
<dbReference type="Pfam" id="PF01476">
    <property type="entry name" value="LysM"/>
    <property type="match status" value="1"/>
</dbReference>
<dbReference type="Proteomes" id="UP001157161">
    <property type="component" value="Unassembled WGS sequence"/>
</dbReference>
<accession>A0AA37UWQ8</accession>
<feature type="region of interest" description="Disordered" evidence="1">
    <location>
        <begin position="289"/>
        <end position="322"/>
    </location>
</feature>
<reference evidence="4" key="2">
    <citation type="submission" date="2023-02" db="EMBL/GenBank/DDBJ databases">
        <authorList>
            <person name="Sun Q."/>
            <person name="Mori K."/>
        </authorList>
    </citation>
    <scope>NUCLEOTIDE SEQUENCE</scope>
    <source>
        <strain evidence="4">NBRC 112290</strain>
    </source>
</reference>
<feature type="domain" description="LysM" evidence="3">
    <location>
        <begin position="252"/>
        <end position="304"/>
    </location>
</feature>
<feature type="transmembrane region" description="Helical" evidence="2">
    <location>
        <begin position="104"/>
        <end position="124"/>
    </location>
</feature>
<dbReference type="AlphaFoldDB" id="A0AA37UWQ8"/>
<gene>
    <name evidence="4" type="ORF">GCM10025875_06440</name>
</gene>
<evidence type="ECO:0000313" key="4">
    <source>
        <dbReference type="EMBL" id="GMA30652.1"/>
    </source>
</evidence>
<comment type="caution">
    <text evidence="4">The sequence shown here is derived from an EMBL/GenBank/DDBJ whole genome shotgun (WGS) entry which is preliminary data.</text>
</comment>
<reference evidence="4" key="1">
    <citation type="journal article" date="2014" name="Int. J. Syst. Evol. Microbiol.">
        <title>Complete genome sequence of Corynebacterium casei LMG S-19264T (=DSM 44701T), isolated from a smear-ripened cheese.</title>
        <authorList>
            <consortium name="US DOE Joint Genome Institute (JGI-PGF)"/>
            <person name="Walter F."/>
            <person name="Albersmeier A."/>
            <person name="Kalinowski J."/>
            <person name="Ruckert C."/>
        </authorList>
    </citation>
    <scope>NUCLEOTIDE SEQUENCE</scope>
    <source>
        <strain evidence="4">NBRC 112290</strain>
    </source>
</reference>
<feature type="compositionally biased region" description="Low complexity" evidence="1">
    <location>
        <begin position="304"/>
        <end position="322"/>
    </location>
</feature>
<keyword evidence="5" id="KW-1185">Reference proteome</keyword>
<feature type="compositionally biased region" description="Pro residues" evidence="1">
    <location>
        <begin position="217"/>
        <end position="242"/>
    </location>
</feature>
<dbReference type="RefSeq" id="WP_284249337.1">
    <property type="nucleotide sequence ID" value="NZ_BSUM01000001.1"/>
</dbReference>
<protein>
    <recommendedName>
        <fullName evidence="3">LysM domain-containing protein</fullName>
    </recommendedName>
</protein>
<dbReference type="InterPro" id="IPR052196">
    <property type="entry name" value="Bact_Kbp"/>
</dbReference>
<dbReference type="EMBL" id="BSUM01000001">
    <property type="protein sequence ID" value="GMA30652.1"/>
    <property type="molecule type" value="Genomic_DNA"/>
</dbReference>
<evidence type="ECO:0000313" key="5">
    <source>
        <dbReference type="Proteomes" id="UP001157161"/>
    </source>
</evidence>
<evidence type="ECO:0000256" key="1">
    <source>
        <dbReference type="SAM" id="MobiDB-lite"/>
    </source>
</evidence>
<dbReference type="InterPro" id="IPR036779">
    <property type="entry name" value="LysM_dom_sf"/>
</dbReference>
<evidence type="ECO:0000259" key="3">
    <source>
        <dbReference type="PROSITE" id="PS51782"/>
    </source>
</evidence>
<dbReference type="CDD" id="cd00118">
    <property type="entry name" value="LysM"/>
    <property type="match status" value="1"/>
</dbReference>
<organism evidence="4 5">
    <name type="scientific">Litorihabitans aurantiacus</name>
    <dbReference type="NCBI Taxonomy" id="1930061"/>
    <lineage>
        <taxon>Bacteria</taxon>
        <taxon>Bacillati</taxon>
        <taxon>Actinomycetota</taxon>
        <taxon>Actinomycetes</taxon>
        <taxon>Micrococcales</taxon>
        <taxon>Beutenbergiaceae</taxon>
        <taxon>Litorihabitans</taxon>
    </lineage>
</organism>
<feature type="transmembrane region" description="Helical" evidence="2">
    <location>
        <begin position="62"/>
        <end position="83"/>
    </location>
</feature>
<keyword evidence="2" id="KW-1133">Transmembrane helix</keyword>
<name>A0AA37UWQ8_9MICO</name>
<keyword evidence="2" id="KW-0812">Transmembrane</keyword>
<dbReference type="PANTHER" id="PTHR34700:SF4">
    <property type="entry name" value="PHAGE-LIKE ELEMENT PBSX PROTEIN XKDP"/>
    <property type="match status" value="1"/>
</dbReference>